<dbReference type="eggNOG" id="COG2072">
    <property type="taxonomic scope" value="Bacteria"/>
</dbReference>
<dbReference type="FunCoup" id="C7PWN0">
    <property type="interactions" value="25"/>
</dbReference>
<dbReference type="KEGG" id="cai:Caci_6459"/>
<dbReference type="PANTHER" id="PTHR43872:SF1">
    <property type="entry name" value="MONOOXYGENASE, PUTATIVE (AFU_ORTHOLOGUE AFUA_8G02570)-RELATED"/>
    <property type="match status" value="1"/>
</dbReference>
<gene>
    <name evidence="8" type="ordered locus">Caci_6459</name>
</gene>
<evidence type="ECO:0000313" key="8">
    <source>
        <dbReference type="EMBL" id="ACU75310.1"/>
    </source>
</evidence>
<dbReference type="PRINTS" id="PR00411">
    <property type="entry name" value="PNDRDTASEI"/>
</dbReference>
<keyword evidence="7 8" id="KW-0503">Monooxygenase</keyword>
<dbReference type="AlphaFoldDB" id="C7PWN0"/>
<dbReference type="STRING" id="479433.Caci_6459"/>
<evidence type="ECO:0000256" key="6">
    <source>
        <dbReference type="ARBA" id="ARBA00023002"/>
    </source>
</evidence>
<dbReference type="GO" id="GO:0050661">
    <property type="term" value="F:NADP binding"/>
    <property type="evidence" value="ECO:0007669"/>
    <property type="project" value="InterPro"/>
</dbReference>
<accession>C7PWN0</accession>
<dbReference type="Proteomes" id="UP000000851">
    <property type="component" value="Chromosome"/>
</dbReference>
<reference evidence="8 9" key="1">
    <citation type="journal article" date="2009" name="Stand. Genomic Sci.">
        <title>Complete genome sequence of Catenulispora acidiphila type strain (ID 139908).</title>
        <authorList>
            <person name="Copeland A."/>
            <person name="Lapidus A."/>
            <person name="Glavina Del Rio T."/>
            <person name="Nolan M."/>
            <person name="Lucas S."/>
            <person name="Chen F."/>
            <person name="Tice H."/>
            <person name="Cheng J.F."/>
            <person name="Bruce D."/>
            <person name="Goodwin L."/>
            <person name="Pitluck S."/>
            <person name="Mikhailova N."/>
            <person name="Pati A."/>
            <person name="Ivanova N."/>
            <person name="Mavromatis K."/>
            <person name="Chen A."/>
            <person name="Palaniappan K."/>
            <person name="Chain P."/>
            <person name="Land M."/>
            <person name="Hauser L."/>
            <person name="Chang Y.J."/>
            <person name="Jeffries C.D."/>
            <person name="Chertkov O."/>
            <person name="Brettin T."/>
            <person name="Detter J.C."/>
            <person name="Han C."/>
            <person name="Ali Z."/>
            <person name="Tindall B.J."/>
            <person name="Goker M."/>
            <person name="Bristow J."/>
            <person name="Eisen J.A."/>
            <person name="Markowitz V."/>
            <person name="Hugenholtz P."/>
            <person name="Kyrpides N.C."/>
            <person name="Klenk H.P."/>
        </authorList>
    </citation>
    <scope>NUCLEOTIDE SEQUENCE [LARGE SCALE GENOMIC DNA]</scope>
    <source>
        <strain evidence="9">DSM 44928 / JCM 14897 / NBRC 102108 / NRRL B-24433 / ID139908</strain>
    </source>
</reference>
<keyword evidence="6" id="KW-0560">Oxidoreductase</keyword>
<evidence type="ECO:0000256" key="5">
    <source>
        <dbReference type="ARBA" id="ARBA00022857"/>
    </source>
</evidence>
<comment type="similarity">
    <text evidence="2">Belongs to the FAD-binding monooxygenase family.</text>
</comment>
<dbReference type="RefSeq" id="WP_015795039.1">
    <property type="nucleotide sequence ID" value="NC_013131.1"/>
</dbReference>
<dbReference type="OrthoDB" id="5168853at2"/>
<dbReference type="Pfam" id="PF00743">
    <property type="entry name" value="FMO-like"/>
    <property type="match status" value="1"/>
</dbReference>
<dbReference type="InterPro" id="IPR036188">
    <property type="entry name" value="FAD/NAD-bd_sf"/>
</dbReference>
<proteinExistence type="inferred from homology"/>
<evidence type="ECO:0000256" key="2">
    <source>
        <dbReference type="ARBA" id="ARBA00010139"/>
    </source>
</evidence>
<keyword evidence="3" id="KW-0285">Flavoprotein</keyword>
<organism evidence="8 9">
    <name type="scientific">Catenulispora acidiphila (strain DSM 44928 / JCM 14897 / NBRC 102108 / NRRL B-24433 / ID139908)</name>
    <dbReference type="NCBI Taxonomy" id="479433"/>
    <lineage>
        <taxon>Bacteria</taxon>
        <taxon>Bacillati</taxon>
        <taxon>Actinomycetota</taxon>
        <taxon>Actinomycetes</taxon>
        <taxon>Catenulisporales</taxon>
        <taxon>Catenulisporaceae</taxon>
        <taxon>Catenulispora</taxon>
    </lineage>
</organism>
<evidence type="ECO:0000256" key="4">
    <source>
        <dbReference type="ARBA" id="ARBA00022827"/>
    </source>
</evidence>
<dbReference type="SUPFAM" id="SSF51905">
    <property type="entry name" value="FAD/NAD(P)-binding domain"/>
    <property type="match status" value="1"/>
</dbReference>
<dbReference type="InterPro" id="IPR051820">
    <property type="entry name" value="FAD-binding_MO"/>
</dbReference>
<evidence type="ECO:0000256" key="7">
    <source>
        <dbReference type="ARBA" id="ARBA00023033"/>
    </source>
</evidence>
<dbReference type="GO" id="GO:0050660">
    <property type="term" value="F:flavin adenine dinucleotide binding"/>
    <property type="evidence" value="ECO:0007669"/>
    <property type="project" value="InterPro"/>
</dbReference>
<keyword evidence="9" id="KW-1185">Reference proteome</keyword>
<dbReference type="FunFam" id="3.50.50.60:FF:000228">
    <property type="entry name" value="FAD-containing monooxygenase EthA"/>
    <property type="match status" value="1"/>
</dbReference>
<dbReference type="GO" id="GO:0004499">
    <property type="term" value="F:N,N-dimethylaniline monooxygenase activity"/>
    <property type="evidence" value="ECO:0007669"/>
    <property type="project" value="InterPro"/>
</dbReference>
<comment type="cofactor">
    <cofactor evidence="1">
        <name>FAD</name>
        <dbReference type="ChEBI" id="CHEBI:57692"/>
    </cofactor>
</comment>
<name>C7PWN0_CATAD</name>
<dbReference type="InParanoid" id="C7PWN0"/>
<evidence type="ECO:0000313" key="9">
    <source>
        <dbReference type="Proteomes" id="UP000000851"/>
    </source>
</evidence>
<protein>
    <submittedName>
        <fullName evidence="8">Flavin binding monooxygenase</fullName>
    </submittedName>
</protein>
<dbReference type="InterPro" id="IPR020946">
    <property type="entry name" value="Flavin_mOase-like"/>
</dbReference>
<dbReference type="Pfam" id="PF13450">
    <property type="entry name" value="NAD_binding_8"/>
    <property type="match status" value="1"/>
</dbReference>
<sequence>MEDAEQQRDHTDGTTRHVDVLIVGAGLTGIGAAWRLQSTHPGKTYLIVEAREEIGGTWDLFRYPGIRSDSDMQTFGYRFRPWREPRAIADGASILQYIRDTAAEAGIDRHIRFRHRVVSASWSTADASWKVELLRDGDVETTTMTCGFLYMCTGYYRYDKGYAPHFAGREKFTGRVVHPQQWPQDLDCADKRVVVIGSGATAVTLVPTLARTASHVTMLQRSPTYIISLPSKDPIASGLQRLIGKRAAYPIVRWKNIAINSASYQLGQHAPAISRAFIRGRLKRLLPKGYDIGTHFNPRYKPWDQRLCVVPDADLFKAIGDGRASVVTDAIESFSESGVRLTSGQELSADVVVTATGLDLVGLGGIQLFVDGDEIVLSDTVAYRGVMLSGVPNLVFTVGYTNASWTLKADLVSQFACRLLAHMDRHGHRQCVPTEPPGATRRPLLDFSAGYVQRSIDRLPRSGTEDPWRSGNNYVRDFVTFKRARLDDQALHYSSPDPATAAVHPARTAS</sequence>
<evidence type="ECO:0000256" key="1">
    <source>
        <dbReference type="ARBA" id="ARBA00001974"/>
    </source>
</evidence>
<dbReference type="PANTHER" id="PTHR43872">
    <property type="entry name" value="MONOOXYGENASE, PUTATIVE (AFU_ORTHOLOGUE AFUA_8G02570)-RELATED"/>
    <property type="match status" value="1"/>
</dbReference>
<keyword evidence="4" id="KW-0274">FAD</keyword>
<dbReference type="Gene3D" id="3.50.50.60">
    <property type="entry name" value="FAD/NAD(P)-binding domain"/>
    <property type="match status" value="2"/>
</dbReference>
<keyword evidence="5" id="KW-0521">NADP</keyword>
<dbReference type="EMBL" id="CP001700">
    <property type="protein sequence ID" value="ACU75310.1"/>
    <property type="molecule type" value="Genomic_DNA"/>
</dbReference>
<evidence type="ECO:0000256" key="3">
    <source>
        <dbReference type="ARBA" id="ARBA00022630"/>
    </source>
</evidence>
<dbReference type="HOGENOM" id="CLU_032067_2_0_11"/>